<protein>
    <recommendedName>
        <fullName evidence="1">F-box domain-containing protein</fullName>
    </recommendedName>
</protein>
<dbReference type="EMBL" id="JAMWBK010000011">
    <property type="protein sequence ID" value="KAJ8901345.1"/>
    <property type="molecule type" value="Genomic_DNA"/>
</dbReference>
<sequence length="376" mass="42372">MENLSRDSVDNIARYLPGKDRLSLALCSKSSFEGVRRKLEFKVLAREQPEAIRILHKRWGRGPGRENFVKWMISGNGEVVVVVDWNFKKREIVVDRIGIPENKVSSSLLIQSGGYGGHFSAELSYSGTILAIVAMDYYNEQRDLFDLHICRVTSSKIHVIASHMLNEATAEIVFSRSEKYIAVAAKTKALILSSGGETLFTKRDSSWINLRVAFTKREELLVFSNDGSRTAGRESSSYQMRMSSPPFDTLVRLPSIPGTEQGTCRARLSSNGMLIVYYEQRQLYEVFDVNAGSSGYRSCLRSCIDSNIRITPFMPNLFISYEVVRTVQALYLNNICVLLSYRILLGTILEGRQVHGMDLFYGASRRPQQAAESNNT</sequence>
<comment type="caution">
    <text evidence="2">The sequence shown here is derived from an EMBL/GenBank/DDBJ whole genome shotgun (WGS) entry which is preliminary data.</text>
</comment>
<evidence type="ECO:0000313" key="3">
    <source>
        <dbReference type="Proteomes" id="UP001157974"/>
    </source>
</evidence>
<keyword evidence="3" id="KW-1185">Reference proteome</keyword>
<dbReference type="Proteomes" id="UP001157974">
    <property type="component" value="Unassembled WGS sequence"/>
</dbReference>
<feature type="domain" description="F-box" evidence="1">
    <location>
        <begin position="2"/>
        <end position="30"/>
    </location>
</feature>
<evidence type="ECO:0000313" key="2">
    <source>
        <dbReference type="EMBL" id="KAJ8901345.1"/>
    </source>
</evidence>
<dbReference type="Pfam" id="PF00646">
    <property type="entry name" value="F-box"/>
    <property type="match status" value="1"/>
</dbReference>
<dbReference type="AlphaFoldDB" id="A0AAV8UFT1"/>
<name>A0AAV8UFT1_9RHOD</name>
<dbReference type="InterPro" id="IPR001810">
    <property type="entry name" value="F-box_dom"/>
</dbReference>
<organism evidence="2 3">
    <name type="scientific">Rhodosorus marinus</name>
    <dbReference type="NCBI Taxonomy" id="101924"/>
    <lineage>
        <taxon>Eukaryota</taxon>
        <taxon>Rhodophyta</taxon>
        <taxon>Stylonematophyceae</taxon>
        <taxon>Stylonematales</taxon>
        <taxon>Stylonemataceae</taxon>
        <taxon>Rhodosorus</taxon>
    </lineage>
</organism>
<dbReference type="SUPFAM" id="SSF69322">
    <property type="entry name" value="Tricorn protease domain 2"/>
    <property type="match status" value="1"/>
</dbReference>
<reference evidence="2 3" key="1">
    <citation type="journal article" date="2023" name="Nat. Commun.">
        <title>Origin of minicircular mitochondrial genomes in red algae.</title>
        <authorList>
            <person name="Lee Y."/>
            <person name="Cho C.H."/>
            <person name="Lee Y.M."/>
            <person name="Park S.I."/>
            <person name="Yang J.H."/>
            <person name="West J.A."/>
            <person name="Bhattacharya D."/>
            <person name="Yoon H.S."/>
        </authorList>
    </citation>
    <scope>NUCLEOTIDE SEQUENCE [LARGE SCALE GENOMIC DNA]</scope>
    <source>
        <strain evidence="2 3">CCMP1338</strain>
        <tissue evidence="2">Whole cell</tissue>
    </source>
</reference>
<proteinExistence type="predicted"/>
<gene>
    <name evidence="2" type="ORF">NDN08_007191</name>
</gene>
<evidence type="ECO:0000259" key="1">
    <source>
        <dbReference type="Pfam" id="PF00646"/>
    </source>
</evidence>
<accession>A0AAV8UFT1</accession>